<dbReference type="InterPro" id="IPR017746">
    <property type="entry name" value="Cellulose_synthase_operon_BcsQ"/>
</dbReference>
<reference evidence="1 2" key="1">
    <citation type="submission" date="2018-05" db="EMBL/GenBank/DDBJ databases">
        <title>Zavarzinia sp. HR-AS.</title>
        <authorList>
            <person name="Lee Y."/>
            <person name="Jeon C.O."/>
        </authorList>
    </citation>
    <scope>NUCLEOTIDE SEQUENCE [LARGE SCALE GENOMIC DNA]</scope>
    <source>
        <strain evidence="1 2">HR-AS</strain>
    </source>
</reference>
<organism evidence="1 2">
    <name type="scientific">Zavarzinia aquatilis</name>
    <dbReference type="NCBI Taxonomy" id="2211142"/>
    <lineage>
        <taxon>Bacteria</taxon>
        <taxon>Pseudomonadati</taxon>
        <taxon>Pseudomonadota</taxon>
        <taxon>Alphaproteobacteria</taxon>
        <taxon>Rhodospirillales</taxon>
        <taxon>Zavarziniaceae</taxon>
        <taxon>Zavarzinia</taxon>
    </lineage>
</organism>
<name>A0A317E4Q8_9PROT</name>
<dbReference type="EMBL" id="QGLE01000008">
    <property type="protein sequence ID" value="PWR21156.1"/>
    <property type="molecule type" value="Genomic_DNA"/>
</dbReference>
<evidence type="ECO:0000313" key="1">
    <source>
        <dbReference type="EMBL" id="PWR21156.1"/>
    </source>
</evidence>
<accession>A0A317E4Q8</accession>
<dbReference type="OrthoDB" id="5288747at2"/>
<dbReference type="NCBIfam" id="TIGR03371">
    <property type="entry name" value="cellulose_yhjQ"/>
    <property type="match status" value="1"/>
</dbReference>
<dbReference type="RefSeq" id="WP_109906834.1">
    <property type="nucleotide sequence ID" value="NZ_QGLE01000008.1"/>
</dbReference>
<evidence type="ECO:0000313" key="2">
    <source>
        <dbReference type="Proteomes" id="UP000245461"/>
    </source>
</evidence>
<keyword evidence="2" id="KW-1185">Reference proteome</keyword>
<dbReference type="PANTHER" id="PTHR13696">
    <property type="entry name" value="P-LOOP CONTAINING NUCLEOSIDE TRIPHOSPHATE HYDROLASE"/>
    <property type="match status" value="1"/>
</dbReference>
<dbReference type="Gene3D" id="3.40.50.300">
    <property type="entry name" value="P-loop containing nucleotide triphosphate hydrolases"/>
    <property type="match status" value="1"/>
</dbReference>
<dbReference type="PANTHER" id="PTHR13696:SF99">
    <property type="entry name" value="COBYRINIC ACID AC-DIAMIDE SYNTHASE"/>
    <property type="match status" value="1"/>
</dbReference>
<dbReference type="Proteomes" id="UP000245461">
    <property type="component" value="Unassembled WGS sequence"/>
</dbReference>
<dbReference type="AlphaFoldDB" id="A0A317E4Q8"/>
<dbReference type="SUPFAM" id="SSF52540">
    <property type="entry name" value="P-loop containing nucleoside triphosphate hydrolases"/>
    <property type="match status" value="1"/>
</dbReference>
<dbReference type="InterPro" id="IPR027417">
    <property type="entry name" value="P-loop_NTPase"/>
</dbReference>
<sequence length="262" mass="28713">MPVIAFSSPKGGVGKTTLTANVAIALHQLGWGVLVLDFDVQNSLRLHFGVPLDDERGYVAAGDTPEDWPDLALKTEAGVFLLPYGGATEDQRLRFERHLADDPDYLTRGLRTVLERPDWIVLADLPPGPVPALRALDRIGAIHIAVLLADATSLSLLPVIERGHFYGNKRPLVVLNQVDPRRQLSRSVAEFVTARIPEHLIGQIYRDEAVAEAIGWQRSVFEQAPASVGARDIKRLAEVLSARLKIEALPPEPAVQVGEARR</sequence>
<gene>
    <name evidence="1" type="primary">yhjQ</name>
    <name evidence="1" type="ORF">DKG74_14210</name>
</gene>
<protein>
    <submittedName>
        <fullName evidence="1">Cellulose synthase operon protein YhjQ</fullName>
    </submittedName>
</protein>
<proteinExistence type="predicted"/>
<dbReference type="InterPro" id="IPR050678">
    <property type="entry name" value="DNA_Partitioning_ATPase"/>
</dbReference>
<dbReference type="Pfam" id="PF06564">
    <property type="entry name" value="CBP_BcsQ"/>
    <property type="match status" value="1"/>
</dbReference>
<comment type="caution">
    <text evidence="1">The sequence shown here is derived from an EMBL/GenBank/DDBJ whole genome shotgun (WGS) entry which is preliminary data.</text>
</comment>